<comment type="caution">
    <text evidence="1">The sequence shown here is derived from an EMBL/GenBank/DDBJ whole genome shotgun (WGS) entry which is preliminary data.</text>
</comment>
<accession>A0ABT7PBQ3</accession>
<dbReference type="RefSeq" id="WP_289161644.1">
    <property type="nucleotide sequence ID" value="NZ_JASZZN010000001.1"/>
</dbReference>
<proteinExistence type="predicted"/>
<evidence type="ECO:0000313" key="1">
    <source>
        <dbReference type="EMBL" id="MDM4013925.1"/>
    </source>
</evidence>
<protein>
    <submittedName>
        <fullName evidence="1">Uncharacterized protein</fullName>
    </submittedName>
</protein>
<organism evidence="1 2">
    <name type="scientific">Roseiconus lacunae</name>
    <dbReference type="NCBI Taxonomy" id="2605694"/>
    <lineage>
        <taxon>Bacteria</taxon>
        <taxon>Pseudomonadati</taxon>
        <taxon>Planctomycetota</taxon>
        <taxon>Planctomycetia</taxon>
        <taxon>Pirellulales</taxon>
        <taxon>Pirellulaceae</taxon>
        <taxon>Roseiconus</taxon>
    </lineage>
</organism>
<name>A0ABT7PBQ3_9BACT</name>
<dbReference type="Proteomes" id="UP001239462">
    <property type="component" value="Unassembled WGS sequence"/>
</dbReference>
<evidence type="ECO:0000313" key="2">
    <source>
        <dbReference type="Proteomes" id="UP001239462"/>
    </source>
</evidence>
<reference evidence="1 2" key="1">
    <citation type="submission" date="2023-06" db="EMBL/GenBank/DDBJ databases">
        <title>Roseiconus lacunae JC819 isolated from Gulf of Mannar region, Tamil Nadu.</title>
        <authorList>
            <person name="Pk S."/>
            <person name="Ch S."/>
            <person name="Ch V.R."/>
        </authorList>
    </citation>
    <scope>NUCLEOTIDE SEQUENCE [LARGE SCALE GENOMIC DNA]</scope>
    <source>
        <strain evidence="1 2">JC819</strain>
    </source>
</reference>
<dbReference type="EMBL" id="JASZZN010000001">
    <property type="protein sequence ID" value="MDM4013925.1"/>
    <property type="molecule type" value="Genomic_DNA"/>
</dbReference>
<gene>
    <name evidence="1" type="ORF">QTN89_00690</name>
</gene>
<sequence length="86" mass="9925">MQNDKPRRFLVNPGRSVEDYRQAVIDMFVAITGREATEDELRDLDPLVDRAKRERAVRELEDSLGRTPTEQEVNLYVAQADSLGEY</sequence>
<keyword evidence="2" id="KW-1185">Reference proteome</keyword>